<sequence length="115" mass="12691">MTGDALTENDEALRRAAIAGYLDQDPAATRSWRAHQWMCQAASTEQIAAAVNAASAFLLEAKNDPEWLATRLDEHNRARAIVGMPAASLEEFEDVLWAFHIHFELLNSFANGIGH</sequence>
<dbReference type="RefSeq" id="WP_072816923.1">
    <property type="nucleotide sequence ID" value="NZ_LT670849.1"/>
</dbReference>
<organism evidence="1 2">
    <name type="scientific">Bradyrhizobium erythrophlei</name>
    <dbReference type="NCBI Taxonomy" id="1437360"/>
    <lineage>
        <taxon>Bacteria</taxon>
        <taxon>Pseudomonadati</taxon>
        <taxon>Pseudomonadota</taxon>
        <taxon>Alphaproteobacteria</taxon>
        <taxon>Hyphomicrobiales</taxon>
        <taxon>Nitrobacteraceae</taxon>
        <taxon>Bradyrhizobium</taxon>
    </lineage>
</organism>
<proteinExistence type="predicted"/>
<protein>
    <submittedName>
        <fullName evidence="1">Uncharacterized protein</fullName>
    </submittedName>
</protein>
<evidence type="ECO:0000313" key="2">
    <source>
        <dbReference type="Proteomes" id="UP000184096"/>
    </source>
</evidence>
<evidence type="ECO:0000313" key="1">
    <source>
        <dbReference type="EMBL" id="SHN66511.1"/>
    </source>
</evidence>
<keyword evidence="2" id="KW-1185">Reference proteome</keyword>
<dbReference type="AlphaFoldDB" id="A0A1M7T6Z7"/>
<dbReference type="EMBL" id="LT670849">
    <property type="protein sequence ID" value="SHN66511.1"/>
    <property type="molecule type" value="Genomic_DNA"/>
</dbReference>
<reference evidence="2" key="1">
    <citation type="submission" date="2016-11" db="EMBL/GenBank/DDBJ databases">
        <authorList>
            <person name="Varghese N."/>
            <person name="Submissions S."/>
        </authorList>
    </citation>
    <scope>NUCLEOTIDE SEQUENCE [LARGE SCALE GENOMIC DNA]</scope>
    <source>
        <strain evidence="2">GAS401</strain>
    </source>
</reference>
<gene>
    <name evidence="1" type="ORF">SAMN05444170_0967</name>
</gene>
<name>A0A1M7T6Z7_9BRAD</name>
<dbReference type="Proteomes" id="UP000184096">
    <property type="component" value="Chromosome I"/>
</dbReference>
<accession>A0A1M7T6Z7</accession>